<dbReference type="GO" id="GO:0006515">
    <property type="term" value="P:protein quality control for misfolded or incompletely synthesized proteins"/>
    <property type="evidence" value="ECO:0007669"/>
    <property type="project" value="UniProtKB-UniRule"/>
</dbReference>
<feature type="binding site" evidence="8">
    <location>
        <position position="17"/>
    </location>
    <ligand>
        <name>tRNA</name>
        <dbReference type="ChEBI" id="CHEBI:17843"/>
    </ligand>
</feature>
<evidence type="ECO:0000256" key="3">
    <source>
        <dbReference type="ARBA" id="ARBA00022801"/>
    </source>
</evidence>
<dbReference type="SUPFAM" id="SSF53178">
    <property type="entry name" value="Peptidyl-tRNA hydrolase-like"/>
    <property type="match status" value="1"/>
</dbReference>
<comment type="function">
    <text evidence="8">Hydrolyzes ribosome-free peptidyl-tRNAs (with 1 or more amino acids incorporated), which drop off the ribosome during protein synthesis, or as a result of ribosome stalling.</text>
</comment>
<comment type="caution">
    <text evidence="9">The sequence shown here is derived from an EMBL/GenBank/DDBJ whole genome shotgun (WGS) entry which is preliminary data.</text>
</comment>
<dbReference type="NCBIfam" id="TIGR00447">
    <property type="entry name" value="pth"/>
    <property type="match status" value="1"/>
</dbReference>
<feature type="binding site" evidence="8">
    <location>
        <position position="73"/>
    </location>
    <ligand>
        <name>tRNA</name>
        <dbReference type="ChEBI" id="CHEBI:17843"/>
    </ligand>
</feature>
<keyword evidence="10" id="KW-1185">Reference proteome</keyword>
<reference evidence="9 10" key="1">
    <citation type="submission" date="2020-07" db="EMBL/GenBank/DDBJ databases">
        <title>Sequencing the genomes of 1000 actinobacteria strains.</title>
        <authorList>
            <person name="Klenk H.-P."/>
        </authorList>
    </citation>
    <scope>NUCLEOTIDE SEQUENCE [LARGE SCALE GENOMIC DNA]</scope>
    <source>
        <strain evidence="9 10">DSM 100723</strain>
    </source>
</reference>
<comment type="function">
    <text evidence="8">Catalyzes the release of premature peptidyl moieties from peptidyl-tRNA molecules trapped in stalled 50S ribosomal subunits, and thus maintains levels of free tRNAs and 50S ribosomes.</text>
</comment>
<evidence type="ECO:0000256" key="2">
    <source>
        <dbReference type="ARBA" id="ARBA00022555"/>
    </source>
</evidence>
<dbReference type="GO" id="GO:0072344">
    <property type="term" value="P:rescue of stalled ribosome"/>
    <property type="evidence" value="ECO:0007669"/>
    <property type="project" value="UniProtKB-UniRule"/>
</dbReference>
<keyword evidence="3 8" id="KW-0378">Hydrolase</keyword>
<evidence type="ECO:0000256" key="5">
    <source>
        <dbReference type="ARBA" id="ARBA00038063"/>
    </source>
</evidence>
<organism evidence="9 10">
    <name type="scientific">Microlunatus kandeliicorticis</name>
    <dbReference type="NCBI Taxonomy" id="1759536"/>
    <lineage>
        <taxon>Bacteria</taxon>
        <taxon>Bacillati</taxon>
        <taxon>Actinomycetota</taxon>
        <taxon>Actinomycetes</taxon>
        <taxon>Propionibacteriales</taxon>
        <taxon>Propionibacteriaceae</taxon>
        <taxon>Microlunatus</taxon>
    </lineage>
</organism>
<evidence type="ECO:0000256" key="4">
    <source>
        <dbReference type="ARBA" id="ARBA00022884"/>
    </source>
</evidence>
<dbReference type="HAMAP" id="MF_00083">
    <property type="entry name" value="Pept_tRNA_hydro_bact"/>
    <property type="match status" value="1"/>
</dbReference>
<evidence type="ECO:0000256" key="7">
    <source>
        <dbReference type="ARBA" id="ARBA00050038"/>
    </source>
</evidence>
<feature type="binding site" evidence="8">
    <location>
        <position position="75"/>
    </location>
    <ligand>
        <name>tRNA</name>
        <dbReference type="ChEBI" id="CHEBI:17843"/>
    </ligand>
</feature>
<dbReference type="RefSeq" id="WP_182560137.1">
    <property type="nucleotide sequence ID" value="NZ_JACGWT010000003.1"/>
</dbReference>
<comment type="catalytic activity">
    <reaction evidence="6 8">
        <text>an N-acyl-L-alpha-aminoacyl-tRNA + H2O = an N-acyl-L-amino acid + a tRNA + H(+)</text>
        <dbReference type="Rhea" id="RHEA:54448"/>
        <dbReference type="Rhea" id="RHEA-COMP:10123"/>
        <dbReference type="Rhea" id="RHEA-COMP:13883"/>
        <dbReference type="ChEBI" id="CHEBI:15377"/>
        <dbReference type="ChEBI" id="CHEBI:15378"/>
        <dbReference type="ChEBI" id="CHEBI:59874"/>
        <dbReference type="ChEBI" id="CHEBI:78442"/>
        <dbReference type="ChEBI" id="CHEBI:138191"/>
        <dbReference type="EC" id="3.1.1.29"/>
    </reaction>
</comment>
<dbReference type="GO" id="GO:0005737">
    <property type="term" value="C:cytoplasm"/>
    <property type="evidence" value="ECO:0007669"/>
    <property type="project" value="UniProtKB-SubCell"/>
</dbReference>
<dbReference type="InterPro" id="IPR001328">
    <property type="entry name" value="Pept_tRNA_hydro"/>
</dbReference>
<evidence type="ECO:0000256" key="8">
    <source>
        <dbReference type="HAMAP-Rule" id="MF_00083"/>
    </source>
</evidence>
<dbReference type="EMBL" id="JACGWT010000003">
    <property type="protein sequence ID" value="MBA8794582.1"/>
    <property type="molecule type" value="Genomic_DNA"/>
</dbReference>
<dbReference type="GO" id="GO:0000049">
    <property type="term" value="F:tRNA binding"/>
    <property type="evidence" value="ECO:0007669"/>
    <property type="project" value="UniProtKB-UniRule"/>
</dbReference>
<dbReference type="GO" id="GO:0004045">
    <property type="term" value="F:peptidyl-tRNA hydrolase activity"/>
    <property type="evidence" value="ECO:0007669"/>
    <property type="project" value="UniProtKB-UniRule"/>
</dbReference>
<dbReference type="InterPro" id="IPR018171">
    <property type="entry name" value="Pept_tRNA_hydro_CS"/>
</dbReference>
<comment type="similarity">
    <text evidence="5 8">Belongs to the PTH family.</text>
</comment>
<dbReference type="PROSITE" id="PS01196">
    <property type="entry name" value="PEPT_TRNA_HYDROL_2"/>
    <property type="match status" value="1"/>
</dbReference>
<proteinExistence type="inferred from homology"/>
<feature type="binding site" evidence="8">
    <location>
        <position position="121"/>
    </location>
    <ligand>
        <name>tRNA</name>
        <dbReference type="ChEBI" id="CHEBI:17843"/>
    </ligand>
</feature>
<comment type="subunit">
    <text evidence="8">Monomer.</text>
</comment>
<feature type="site" description="Stabilizes the basic form of H active site to accept a proton" evidence="8">
    <location>
        <position position="100"/>
    </location>
</feature>
<comment type="subcellular location">
    <subcellularLocation>
        <location evidence="8">Cytoplasm</location>
    </subcellularLocation>
</comment>
<dbReference type="PANTHER" id="PTHR17224:SF1">
    <property type="entry name" value="PEPTIDYL-TRNA HYDROLASE"/>
    <property type="match status" value="1"/>
</dbReference>
<dbReference type="CDD" id="cd00462">
    <property type="entry name" value="PTH"/>
    <property type="match status" value="1"/>
</dbReference>
<dbReference type="Proteomes" id="UP000523079">
    <property type="component" value="Unassembled WGS sequence"/>
</dbReference>
<keyword evidence="2 8" id="KW-0820">tRNA-binding</keyword>
<sequence length="195" mass="21191">MADSWLVVGLGNPGPTYAGHRHNVGFMVVDELARRRSVRFAAPRGMRAEVAETRLGPPGAESPRLVLVKPRTFMNDSGAAVVKLAAFHKIAPDRIVAVHDELDIDFGQLRVKFAGGDNGHNGLKSMRRSLDTGDFYRVRFGVGRPPGRQDPADFLLSNFPAGARTDLEIEVGRAADAVESLLTVGLERTQNTFNS</sequence>
<dbReference type="AlphaFoldDB" id="A0A7W3IST2"/>
<feature type="active site" description="Proton acceptor" evidence="8">
    <location>
        <position position="22"/>
    </location>
</feature>
<evidence type="ECO:0000313" key="9">
    <source>
        <dbReference type="EMBL" id="MBA8794582.1"/>
    </source>
</evidence>
<protein>
    <recommendedName>
        <fullName evidence="7 8">Peptidyl-tRNA hydrolase</fullName>
        <shortName evidence="8">Pth</shortName>
        <ecNumber evidence="1 8">3.1.1.29</ecNumber>
    </recommendedName>
</protein>
<name>A0A7W3IST2_9ACTN</name>
<feature type="site" description="Discriminates between blocked and unblocked aminoacyl-tRNA" evidence="8">
    <location>
        <position position="12"/>
    </location>
</feature>
<dbReference type="EC" id="3.1.1.29" evidence="1 8"/>
<dbReference type="InterPro" id="IPR036416">
    <property type="entry name" value="Pept_tRNA_hydro_sf"/>
</dbReference>
<evidence type="ECO:0000313" key="10">
    <source>
        <dbReference type="Proteomes" id="UP000523079"/>
    </source>
</evidence>
<dbReference type="PANTHER" id="PTHR17224">
    <property type="entry name" value="PEPTIDYL-TRNA HYDROLASE"/>
    <property type="match status" value="1"/>
</dbReference>
<dbReference type="FunFam" id="3.40.50.1470:FF:000001">
    <property type="entry name" value="Peptidyl-tRNA hydrolase"/>
    <property type="match status" value="1"/>
</dbReference>
<dbReference type="Gene3D" id="3.40.50.1470">
    <property type="entry name" value="Peptidyl-tRNA hydrolase"/>
    <property type="match status" value="1"/>
</dbReference>
<keyword evidence="8" id="KW-0963">Cytoplasm</keyword>
<gene>
    <name evidence="8" type="primary">pth</name>
    <name evidence="9" type="ORF">FHX74_002201</name>
</gene>
<dbReference type="Pfam" id="PF01195">
    <property type="entry name" value="Pept_tRNA_hydro"/>
    <property type="match status" value="1"/>
</dbReference>
<accession>A0A7W3IST2</accession>
<evidence type="ECO:0000256" key="1">
    <source>
        <dbReference type="ARBA" id="ARBA00013260"/>
    </source>
</evidence>
<keyword evidence="4 8" id="KW-0694">RNA-binding</keyword>
<evidence type="ECO:0000256" key="6">
    <source>
        <dbReference type="ARBA" id="ARBA00048707"/>
    </source>
</evidence>